<keyword evidence="1" id="KW-1133">Transmembrane helix</keyword>
<dbReference type="Proteomes" id="UP000198809">
    <property type="component" value="Unassembled WGS sequence"/>
</dbReference>
<dbReference type="AlphaFoldDB" id="A0A1H8Q020"/>
<gene>
    <name evidence="2" type="ORF">KP014_26175</name>
    <name evidence="3" type="ORF">SAMN04487895_1087</name>
</gene>
<dbReference type="Proteomes" id="UP000683429">
    <property type="component" value="Chromosome"/>
</dbReference>
<dbReference type="EMBL" id="CP076607">
    <property type="protein sequence ID" value="QWU15329.1"/>
    <property type="molecule type" value="Genomic_DNA"/>
</dbReference>
<reference evidence="2 5" key="2">
    <citation type="submission" date="2021-06" db="EMBL/GenBank/DDBJ databases">
        <title>Whole genome sequence of Paenibacillus sophorae DSM23020 for comparative genomics.</title>
        <authorList>
            <person name="Kim M.-J."/>
            <person name="Lee G."/>
            <person name="Shin J.-H."/>
        </authorList>
    </citation>
    <scope>NUCLEOTIDE SEQUENCE [LARGE SCALE GENOMIC DNA]</scope>
    <source>
        <strain evidence="2 5">DSM 23020</strain>
    </source>
</reference>
<sequence>MGAVKDLKEFLKDLPLNKFHIFLMLFFPVFFLFKLMYKDEFNLFVVRVSKLGSKVQEIVPLQGLFKLFEIMIILLFLYSVLLGFIQYYIWRNQTRAQGNLNIDRYVMKHKVDEWALIIPVWHTIVISYSYLLDYSIDLNPVSLFIGIFCTIIMITRGFIFMFCNTEEVSF</sequence>
<feature type="transmembrane region" description="Helical" evidence="1">
    <location>
        <begin position="111"/>
        <end position="131"/>
    </location>
</feature>
<feature type="transmembrane region" description="Helical" evidence="1">
    <location>
        <begin position="143"/>
        <end position="163"/>
    </location>
</feature>
<feature type="transmembrane region" description="Helical" evidence="1">
    <location>
        <begin position="21"/>
        <end position="37"/>
    </location>
</feature>
<feature type="transmembrane region" description="Helical" evidence="1">
    <location>
        <begin position="70"/>
        <end position="90"/>
    </location>
</feature>
<evidence type="ECO:0000313" key="4">
    <source>
        <dbReference type="Proteomes" id="UP000198809"/>
    </source>
</evidence>
<organism evidence="3 4">
    <name type="scientific">Paenibacillus sophorae</name>
    <dbReference type="NCBI Taxonomy" id="1333845"/>
    <lineage>
        <taxon>Bacteria</taxon>
        <taxon>Bacillati</taxon>
        <taxon>Bacillota</taxon>
        <taxon>Bacilli</taxon>
        <taxon>Bacillales</taxon>
        <taxon>Paenibacillaceae</taxon>
        <taxon>Paenibacillus</taxon>
    </lineage>
</organism>
<dbReference type="STRING" id="1333845.SAMN04487895_1087"/>
<keyword evidence="1" id="KW-0812">Transmembrane</keyword>
<evidence type="ECO:0000256" key="1">
    <source>
        <dbReference type="SAM" id="Phobius"/>
    </source>
</evidence>
<accession>A0A1H8Q020</accession>
<dbReference type="RefSeq" id="WP_036597347.1">
    <property type="nucleotide sequence ID" value="NZ_CP076607.1"/>
</dbReference>
<keyword evidence="5" id="KW-1185">Reference proteome</keyword>
<name>A0A1H8Q020_9BACL</name>
<protein>
    <submittedName>
        <fullName evidence="3">Uncharacterized protein</fullName>
    </submittedName>
</protein>
<evidence type="ECO:0000313" key="5">
    <source>
        <dbReference type="Proteomes" id="UP000683429"/>
    </source>
</evidence>
<evidence type="ECO:0000313" key="3">
    <source>
        <dbReference type="EMBL" id="SEO47331.1"/>
    </source>
</evidence>
<proteinExistence type="predicted"/>
<reference evidence="3 4" key="1">
    <citation type="submission" date="2016-10" db="EMBL/GenBank/DDBJ databases">
        <authorList>
            <person name="de Groot N.N."/>
        </authorList>
    </citation>
    <scope>NUCLEOTIDE SEQUENCE [LARGE SCALE GENOMIC DNA]</scope>
    <source>
        <strain evidence="3 4">CGMCC 1.10238</strain>
    </source>
</reference>
<evidence type="ECO:0000313" key="2">
    <source>
        <dbReference type="EMBL" id="QWU15329.1"/>
    </source>
</evidence>
<keyword evidence="1" id="KW-0472">Membrane</keyword>
<dbReference type="EMBL" id="FODH01000008">
    <property type="protein sequence ID" value="SEO47331.1"/>
    <property type="molecule type" value="Genomic_DNA"/>
</dbReference>